<keyword evidence="14" id="KW-1185">Reference proteome</keyword>
<reference evidence="13 14" key="1">
    <citation type="submission" date="2019-02" db="EMBL/GenBank/DDBJ databases">
        <title>Deep-cultivation of Planctomycetes and their phenomic and genomic characterization uncovers novel biology.</title>
        <authorList>
            <person name="Wiegand S."/>
            <person name="Jogler M."/>
            <person name="Boedeker C."/>
            <person name="Pinto D."/>
            <person name="Vollmers J."/>
            <person name="Rivas-Marin E."/>
            <person name="Kohn T."/>
            <person name="Peeters S.H."/>
            <person name="Heuer A."/>
            <person name="Rast P."/>
            <person name="Oberbeckmann S."/>
            <person name="Bunk B."/>
            <person name="Jeske O."/>
            <person name="Meyerdierks A."/>
            <person name="Storesund J.E."/>
            <person name="Kallscheuer N."/>
            <person name="Luecker S."/>
            <person name="Lage O.M."/>
            <person name="Pohl T."/>
            <person name="Merkel B.J."/>
            <person name="Hornburger P."/>
            <person name="Mueller R.-W."/>
            <person name="Bruemmer F."/>
            <person name="Labrenz M."/>
            <person name="Spormann A.M."/>
            <person name="Op den Camp H."/>
            <person name="Overmann J."/>
            <person name="Amann R."/>
            <person name="Jetten M.S.M."/>
            <person name="Mascher T."/>
            <person name="Medema M.H."/>
            <person name="Devos D.P."/>
            <person name="Kaster A.-K."/>
            <person name="Ovreas L."/>
            <person name="Rohde M."/>
            <person name="Galperin M.Y."/>
            <person name="Jogler C."/>
        </authorList>
    </citation>
    <scope>NUCLEOTIDE SEQUENCE [LARGE SCALE GENOMIC DNA]</scope>
    <source>
        <strain evidence="13 14">Pla163</strain>
    </source>
</reference>
<feature type="compositionally biased region" description="Basic and acidic residues" evidence="9">
    <location>
        <begin position="1"/>
        <end position="39"/>
    </location>
</feature>
<keyword evidence="5 7" id="KW-0694">RNA-binding</keyword>
<feature type="active site" evidence="7">
    <location>
        <position position="276"/>
    </location>
</feature>
<dbReference type="InterPro" id="IPR025866">
    <property type="entry name" value="PolyA_pol_arg_C_dom"/>
</dbReference>
<evidence type="ECO:0000256" key="9">
    <source>
        <dbReference type="SAM" id="MobiDB-lite"/>
    </source>
</evidence>
<dbReference type="Pfam" id="PF12627">
    <property type="entry name" value="PolyA_pol_RNAbd"/>
    <property type="match status" value="1"/>
</dbReference>
<evidence type="ECO:0000256" key="8">
    <source>
        <dbReference type="RuleBase" id="RU003953"/>
    </source>
</evidence>
<dbReference type="Pfam" id="PF01743">
    <property type="entry name" value="PolyA_pol"/>
    <property type="match status" value="1"/>
</dbReference>
<dbReference type="AlphaFoldDB" id="A0A518D0P0"/>
<keyword evidence="2 7" id="KW-0808">Transferase</keyword>
<accession>A0A518D0P0</accession>
<keyword evidence="4 7" id="KW-0067">ATP-binding</keyword>
<feature type="active site" evidence="7">
    <location>
        <position position="195"/>
    </location>
</feature>
<dbReference type="InterPro" id="IPR032828">
    <property type="entry name" value="PolyA_RNA-bd"/>
</dbReference>
<evidence type="ECO:0000259" key="12">
    <source>
        <dbReference type="Pfam" id="PF12627"/>
    </source>
</evidence>
<dbReference type="NCBIfam" id="TIGR01942">
    <property type="entry name" value="pcnB"/>
    <property type="match status" value="1"/>
</dbReference>
<evidence type="ECO:0000256" key="1">
    <source>
        <dbReference type="ARBA" id="ARBA00022664"/>
    </source>
</evidence>
<dbReference type="GO" id="GO:1990817">
    <property type="term" value="F:poly(A) RNA polymerase activity"/>
    <property type="evidence" value="ECO:0007669"/>
    <property type="project" value="UniProtKB-UniRule"/>
</dbReference>
<evidence type="ECO:0000313" key="13">
    <source>
        <dbReference type="EMBL" id="QDU85027.1"/>
    </source>
</evidence>
<protein>
    <recommendedName>
        <fullName evidence="7">Poly(A) polymerase I</fullName>
        <shortName evidence="7">PAP I</shortName>
        <ecNumber evidence="7">2.7.7.19</ecNumber>
    </recommendedName>
</protein>
<evidence type="ECO:0000259" key="11">
    <source>
        <dbReference type="Pfam" id="PF12626"/>
    </source>
</evidence>
<feature type="domain" description="tRNA nucleotidyltransferase/poly(A) polymerase RNA and SrmB- binding" evidence="12">
    <location>
        <begin position="334"/>
        <end position="393"/>
    </location>
</feature>
<evidence type="ECO:0000256" key="6">
    <source>
        <dbReference type="ARBA" id="ARBA00023163"/>
    </source>
</evidence>
<evidence type="ECO:0000256" key="2">
    <source>
        <dbReference type="ARBA" id="ARBA00022679"/>
    </source>
</evidence>
<dbReference type="Gene3D" id="1.10.3090.10">
    <property type="entry name" value="cca-adding enzyme, domain 2"/>
    <property type="match status" value="1"/>
</dbReference>
<dbReference type="GO" id="GO:0043633">
    <property type="term" value="P:polyadenylation-dependent RNA catabolic process"/>
    <property type="evidence" value="ECO:0007669"/>
    <property type="project" value="InterPro"/>
</dbReference>
<dbReference type="GO" id="GO:0005524">
    <property type="term" value="F:ATP binding"/>
    <property type="evidence" value="ECO:0007669"/>
    <property type="project" value="UniProtKB-UniRule"/>
</dbReference>
<evidence type="ECO:0000259" key="10">
    <source>
        <dbReference type="Pfam" id="PF01743"/>
    </source>
</evidence>
<feature type="compositionally biased region" description="Basic and acidic residues" evidence="9">
    <location>
        <begin position="70"/>
        <end position="111"/>
    </location>
</feature>
<dbReference type="InterPro" id="IPR043519">
    <property type="entry name" value="NT_sf"/>
</dbReference>
<dbReference type="SUPFAM" id="SSF81301">
    <property type="entry name" value="Nucleotidyltransferase"/>
    <property type="match status" value="1"/>
</dbReference>
<comment type="similarity">
    <text evidence="7 8">Belongs to the tRNA nucleotidyltransferase/poly(A) polymerase family.</text>
</comment>
<comment type="function">
    <text evidence="7">Adds poly(A) tail to the 3' end of many RNAs, which usually targets these RNAs for decay. Plays a significant role in the global control of gene expression, through influencing the rate of transcript degradation, and in the general RNA quality control.</text>
</comment>
<feature type="compositionally biased region" description="Basic residues" evidence="9">
    <location>
        <begin position="569"/>
        <end position="581"/>
    </location>
</feature>
<feature type="domain" description="Poly A polymerase head" evidence="10">
    <location>
        <begin position="175"/>
        <end position="307"/>
    </location>
</feature>
<feature type="domain" description="Polymerase A arginine-rich C-terminal" evidence="11">
    <location>
        <begin position="483"/>
        <end position="579"/>
    </location>
</feature>
<dbReference type="GO" id="GO:0006397">
    <property type="term" value="P:mRNA processing"/>
    <property type="evidence" value="ECO:0007669"/>
    <property type="project" value="UniProtKB-KW"/>
</dbReference>
<organism evidence="13 14">
    <name type="scientific">Rohdeia mirabilis</name>
    <dbReference type="NCBI Taxonomy" id="2528008"/>
    <lineage>
        <taxon>Bacteria</taxon>
        <taxon>Pseudomonadati</taxon>
        <taxon>Planctomycetota</taxon>
        <taxon>Planctomycetia</taxon>
        <taxon>Planctomycetia incertae sedis</taxon>
        <taxon>Rohdeia</taxon>
    </lineage>
</organism>
<dbReference type="CDD" id="cd05398">
    <property type="entry name" value="NT_ClassII-CCAase"/>
    <property type="match status" value="1"/>
</dbReference>
<keyword evidence="3 7" id="KW-0547">Nucleotide-binding</keyword>
<dbReference type="InterPro" id="IPR052191">
    <property type="entry name" value="tRNA_ntf/polyA_polymerase_I"/>
</dbReference>
<feature type="compositionally biased region" description="Basic and acidic residues" evidence="9">
    <location>
        <begin position="46"/>
        <end position="63"/>
    </location>
</feature>
<dbReference type="PANTHER" id="PTHR43051">
    <property type="entry name" value="POLYNUCLEOTIDE ADENYLYLTRANSFERASE FAMILY PROTEIN"/>
    <property type="match status" value="1"/>
</dbReference>
<dbReference type="InterPro" id="IPR010206">
    <property type="entry name" value="PolA_pol_I"/>
</dbReference>
<gene>
    <name evidence="7 13" type="primary">pcnB</name>
    <name evidence="13" type="ORF">Pla163_21510</name>
</gene>
<evidence type="ECO:0000256" key="4">
    <source>
        <dbReference type="ARBA" id="ARBA00022840"/>
    </source>
</evidence>
<keyword evidence="6 7" id="KW-0804">Transcription</keyword>
<evidence type="ECO:0000256" key="7">
    <source>
        <dbReference type="HAMAP-Rule" id="MF_00957"/>
    </source>
</evidence>
<keyword evidence="1 7" id="KW-0507">mRNA processing</keyword>
<dbReference type="Pfam" id="PF12626">
    <property type="entry name" value="PolyA_pol_arg_C"/>
    <property type="match status" value="1"/>
</dbReference>
<proteinExistence type="inferred from homology"/>
<keyword evidence="13" id="KW-0548">Nucleotidyltransferase</keyword>
<dbReference type="InterPro" id="IPR002646">
    <property type="entry name" value="PolA_pol_head_dom"/>
</dbReference>
<name>A0A518D0P0_9BACT</name>
<evidence type="ECO:0000313" key="14">
    <source>
        <dbReference type="Proteomes" id="UP000319342"/>
    </source>
</evidence>
<dbReference type="EC" id="2.7.7.19" evidence="7"/>
<dbReference type="HAMAP" id="MF_00957">
    <property type="entry name" value="PolyA_pol"/>
    <property type="match status" value="1"/>
</dbReference>
<feature type="region of interest" description="Disordered" evidence="9">
    <location>
        <begin position="561"/>
        <end position="581"/>
    </location>
</feature>
<comment type="catalytic activity">
    <reaction evidence="7">
        <text>RNA(n) + ATP = RNA(n)-3'-adenine ribonucleotide + diphosphate</text>
        <dbReference type="Rhea" id="RHEA:11332"/>
        <dbReference type="Rhea" id="RHEA-COMP:14527"/>
        <dbReference type="Rhea" id="RHEA-COMP:17347"/>
        <dbReference type="ChEBI" id="CHEBI:30616"/>
        <dbReference type="ChEBI" id="CHEBI:33019"/>
        <dbReference type="ChEBI" id="CHEBI:140395"/>
        <dbReference type="ChEBI" id="CHEBI:173115"/>
        <dbReference type="EC" id="2.7.7.19"/>
    </reaction>
</comment>
<dbReference type="EMBL" id="CP036290">
    <property type="protein sequence ID" value="QDU85027.1"/>
    <property type="molecule type" value="Genomic_DNA"/>
</dbReference>
<dbReference type="PANTHER" id="PTHR43051:SF1">
    <property type="entry name" value="POLYNUCLEOTIDE ADENYLYLTRANSFERASE FAMILY PROTEIN"/>
    <property type="match status" value="1"/>
</dbReference>
<evidence type="ECO:0000256" key="5">
    <source>
        <dbReference type="ARBA" id="ARBA00022884"/>
    </source>
</evidence>
<feature type="active site" evidence="7">
    <location>
        <position position="193"/>
    </location>
</feature>
<dbReference type="SUPFAM" id="SSF81891">
    <property type="entry name" value="Poly A polymerase C-terminal region-like"/>
    <property type="match status" value="1"/>
</dbReference>
<feature type="region of interest" description="Disordered" evidence="9">
    <location>
        <begin position="1"/>
        <end position="120"/>
    </location>
</feature>
<dbReference type="GO" id="GO:0003723">
    <property type="term" value="F:RNA binding"/>
    <property type="evidence" value="ECO:0007669"/>
    <property type="project" value="UniProtKB-UniRule"/>
</dbReference>
<dbReference type="Gene3D" id="3.30.460.10">
    <property type="entry name" value="Beta Polymerase, domain 2"/>
    <property type="match status" value="1"/>
</dbReference>
<evidence type="ECO:0000256" key="3">
    <source>
        <dbReference type="ARBA" id="ARBA00022741"/>
    </source>
</evidence>
<sequence>MRRRQTSDDDRGRERARPTEHDDAPRAARRDRDDERESAEPGTGERPARSAARERSPERDERPRSRRGRSRSERYADDRDSDPRQDAGRLDEVAGRRKQRDAVRSARRAEASDDDVDPWTPTARLREAASVHVLRSSRCDERGALVVDVRLPRREHLDPNALRVVSRLVRSGFEAYLVGGCVRDLLIGRRPKDFDVATEAHPREVKRLFRNGRIIGRRFKLVHVVYGGDVVETATFRAAPKSMRGGDDEHDPTVDDLMIVDDNEFGTAAEDALRRDFTINGLFLDPLEGEIIDYVDGLEDVESRLIRTIGDPRVRIAEDPVRIMRAIKFASRLDFTIHQDTWDAMVEHAGGLAQAAAPRVVEEILRLLQSGHSRVAFSLLDKVGALPILLPALVRWRSDTAGVETDAADGDDGDLPPLDRSDGWAVLAALDERIRRGEAPTTSFCLAALFAPAFLEAWEEIRDEEHHSDIDAVRLAARLLTPLSAVARLSRRDVAQAKRLLANQPRFTQSASKRFKPLMFVHTSEFDESLDLLALRIRAGCEERAVLDRWLERREEAREMPIETVERQRPKRRPRRRRRRS</sequence>
<dbReference type="Proteomes" id="UP000319342">
    <property type="component" value="Chromosome"/>
</dbReference>